<name>A0ACB9GPB5_9ASTR</name>
<dbReference type="Proteomes" id="UP001056120">
    <property type="component" value="Linkage Group LG14"/>
</dbReference>
<accession>A0ACB9GPB5</accession>
<gene>
    <name evidence="1" type="ORF">L1987_44352</name>
</gene>
<proteinExistence type="predicted"/>
<sequence>MEVKAYRRRFAKRSKYQRLNNGNKKSWRVKIIKRLRWTVISPRNLWTNFKNAYIILMSNMAGKGGCLAAGAAFPTKKLPARASSRRISSNDQFHERLLYEIYKNFIASRELATI</sequence>
<comment type="caution">
    <text evidence="1">The sequence shown here is derived from an EMBL/GenBank/DDBJ whole genome shotgun (WGS) entry which is preliminary data.</text>
</comment>
<keyword evidence="2" id="KW-1185">Reference proteome</keyword>
<reference evidence="2" key="1">
    <citation type="journal article" date="2022" name="Mol. Ecol. Resour.">
        <title>The genomes of chicory, endive, great burdock and yacon provide insights into Asteraceae palaeo-polyploidization history and plant inulin production.</title>
        <authorList>
            <person name="Fan W."/>
            <person name="Wang S."/>
            <person name="Wang H."/>
            <person name="Wang A."/>
            <person name="Jiang F."/>
            <person name="Liu H."/>
            <person name="Zhao H."/>
            <person name="Xu D."/>
            <person name="Zhang Y."/>
        </authorList>
    </citation>
    <scope>NUCLEOTIDE SEQUENCE [LARGE SCALE GENOMIC DNA]</scope>
    <source>
        <strain evidence="2">cv. Yunnan</strain>
    </source>
</reference>
<evidence type="ECO:0000313" key="2">
    <source>
        <dbReference type="Proteomes" id="UP001056120"/>
    </source>
</evidence>
<protein>
    <submittedName>
        <fullName evidence="1">Uncharacterized protein</fullName>
    </submittedName>
</protein>
<evidence type="ECO:0000313" key="1">
    <source>
        <dbReference type="EMBL" id="KAI3785237.1"/>
    </source>
</evidence>
<reference evidence="1 2" key="2">
    <citation type="journal article" date="2022" name="Mol. Ecol. Resour.">
        <title>The genomes of chicory, endive, great burdock and yacon provide insights into Asteraceae paleo-polyploidization history and plant inulin production.</title>
        <authorList>
            <person name="Fan W."/>
            <person name="Wang S."/>
            <person name="Wang H."/>
            <person name="Wang A."/>
            <person name="Jiang F."/>
            <person name="Liu H."/>
            <person name="Zhao H."/>
            <person name="Xu D."/>
            <person name="Zhang Y."/>
        </authorList>
    </citation>
    <scope>NUCLEOTIDE SEQUENCE [LARGE SCALE GENOMIC DNA]</scope>
    <source>
        <strain evidence="2">cv. Yunnan</strain>
        <tissue evidence="1">Leaves</tissue>
    </source>
</reference>
<organism evidence="1 2">
    <name type="scientific">Smallanthus sonchifolius</name>
    <dbReference type="NCBI Taxonomy" id="185202"/>
    <lineage>
        <taxon>Eukaryota</taxon>
        <taxon>Viridiplantae</taxon>
        <taxon>Streptophyta</taxon>
        <taxon>Embryophyta</taxon>
        <taxon>Tracheophyta</taxon>
        <taxon>Spermatophyta</taxon>
        <taxon>Magnoliopsida</taxon>
        <taxon>eudicotyledons</taxon>
        <taxon>Gunneridae</taxon>
        <taxon>Pentapetalae</taxon>
        <taxon>asterids</taxon>
        <taxon>campanulids</taxon>
        <taxon>Asterales</taxon>
        <taxon>Asteraceae</taxon>
        <taxon>Asteroideae</taxon>
        <taxon>Heliantheae alliance</taxon>
        <taxon>Millerieae</taxon>
        <taxon>Smallanthus</taxon>
    </lineage>
</organism>
<dbReference type="EMBL" id="CM042031">
    <property type="protein sequence ID" value="KAI3785237.1"/>
    <property type="molecule type" value="Genomic_DNA"/>
</dbReference>